<dbReference type="STRING" id="3775.A0A1Q3C9Z9"/>
<accession>A0A1Q3C9Z9</accession>
<dbReference type="AlphaFoldDB" id="A0A1Q3C9Z9"/>
<evidence type="ECO:0000313" key="2">
    <source>
        <dbReference type="Proteomes" id="UP000187406"/>
    </source>
</evidence>
<gene>
    <name evidence="1" type="ORF">CFOL_v3_20507</name>
</gene>
<evidence type="ECO:0000313" key="1">
    <source>
        <dbReference type="EMBL" id="GAV77035.1"/>
    </source>
</evidence>
<proteinExistence type="predicted"/>
<sequence length="247" mass="26935">MRPKMETNNLCLRKIPVWVKLFNIPLEYWTECGLSSIASAIGKPLHADSDTESLRRISFARVCVEIDVDSLLTSSFGLKIADTVIDIFVQYAWNPLRCDHCKFFGHGTSNYRLNISRVAWRPIGRVFLTHPTMYHSVDPPSVMVWGNEKNSPFLSLVTPPGCSPDLQDSSVLPSSSLVIEYPASGVLEVGVQGVAGGSPILLHDSYVLPATSIGDLKTIPFSQVTEDPTGGDLEVGVQGVAGFSPRC</sequence>
<dbReference type="EMBL" id="BDDD01001557">
    <property type="protein sequence ID" value="GAV77035.1"/>
    <property type="molecule type" value="Genomic_DNA"/>
</dbReference>
<comment type="caution">
    <text evidence="1">The sequence shown here is derived from an EMBL/GenBank/DDBJ whole genome shotgun (WGS) entry which is preliminary data.</text>
</comment>
<dbReference type="PANTHER" id="PTHR31286:SF180">
    <property type="entry name" value="OS10G0362600 PROTEIN"/>
    <property type="match status" value="1"/>
</dbReference>
<dbReference type="PANTHER" id="PTHR31286">
    <property type="entry name" value="GLYCINE-RICH CELL WALL STRUCTURAL PROTEIN 1.8-LIKE"/>
    <property type="match status" value="1"/>
</dbReference>
<protein>
    <submittedName>
        <fullName evidence="1">DUF4283 domain-containing protein</fullName>
    </submittedName>
</protein>
<name>A0A1Q3C9Z9_CEPFO</name>
<dbReference type="InParanoid" id="A0A1Q3C9Z9"/>
<keyword evidence="2" id="KW-1185">Reference proteome</keyword>
<dbReference type="OrthoDB" id="1302923at2759"/>
<organism evidence="1 2">
    <name type="scientific">Cephalotus follicularis</name>
    <name type="common">Albany pitcher plant</name>
    <dbReference type="NCBI Taxonomy" id="3775"/>
    <lineage>
        <taxon>Eukaryota</taxon>
        <taxon>Viridiplantae</taxon>
        <taxon>Streptophyta</taxon>
        <taxon>Embryophyta</taxon>
        <taxon>Tracheophyta</taxon>
        <taxon>Spermatophyta</taxon>
        <taxon>Magnoliopsida</taxon>
        <taxon>eudicotyledons</taxon>
        <taxon>Gunneridae</taxon>
        <taxon>Pentapetalae</taxon>
        <taxon>rosids</taxon>
        <taxon>fabids</taxon>
        <taxon>Oxalidales</taxon>
        <taxon>Cephalotaceae</taxon>
        <taxon>Cephalotus</taxon>
    </lineage>
</organism>
<dbReference type="InterPro" id="IPR040256">
    <property type="entry name" value="At4g02000-like"/>
</dbReference>
<dbReference type="Proteomes" id="UP000187406">
    <property type="component" value="Unassembled WGS sequence"/>
</dbReference>
<reference evidence="2" key="1">
    <citation type="submission" date="2016-04" db="EMBL/GenBank/DDBJ databases">
        <title>Cephalotus genome sequencing.</title>
        <authorList>
            <person name="Fukushima K."/>
            <person name="Hasebe M."/>
            <person name="Fang X."/>
        </authorList>
    </citation>
    <scope>NUCLEOTIDE SEQUENCE [LARGE SCALE GENOMIC DNA]</scope>
    <source>
        <strain evidence="2">cv. St1</strain>
    </source>
</reference>